<organism evidence="2 3">
    <name type="scientific">Pelotomaculum thermopropionicum (strain DSM 13744 / JCM 10971 / SI)</name>
    <dbReference type="NCBI Taxonomy" id="370438"/>
    <lineage>
        <taxon>Bacteria</taxon>
        <taxon>Bacillati</taxon>
        <taxon>Bacillota</taxon>
        <taxon>Clostridia</taxon>
        <taxon>Eubacteriales</taxon>
        <taxon>Desulfotomaculaceae</taxon>
        <taxon>Pelotomaculum</taxon>
    </lineage>
</organism>
<dbReference type="InterPro" id="IPR018710">
    <property type="entry name" value="DUF2232"/>
</dbReference>
<evidence type="ECO:0008006" key="4">
    <source>
        <dbReference type="Google" id="ProtNLM"/>
    </source>
</evidence>
<evidence type="ECO:0000313" key="2">
    <source>
        <dbReference type="EMBL" id="BAF61069.1"/>
    </source>
</evidence>
<evidence type="ECO:0000256" key="1">
    <source>
        <dbReference type="SAM" id="Phobius"/>
    </source>
</evidence>
<dbReference type="PANTHER" id="PTHR41324:SF1">
    <property type="entry name" value="DUF2232 DOMAIN-CONTAINING PROTEIN"/>
    <property type="match status" value="1"/>
</dbReference>
<sequence>MKPGDKTRALAEWGLLTALAVVIGLAGVFLPPLYFFTAVLFPVPLILLVMKLDSCYGLAGLAAAAVFLIIFVPAPAAVVLIVQYGLLGILYGILFKNRVSSGATVSAGLLGACVLALAAACLVYALTGENPFVFDEENVRAAEQWLAENYGAGALKNVPPELQGDFSKKIISFMELFIPGQFVITSAFAAAVTYFLARAVLIRLGFSLPPALAFSRITLPWYSIYGLIAGLGLTLAGDQFSVPAAARAGKNILFVLFYVYLVLGVSVAAYFYRLVSLPGPVKVIFLLMALIYLPFAAALVLALGVTDPLVNLRRLPSLKDRDGL</sequence>
<keyword evidence="1" id="KW-0812">Transmembrane</keyword>
<feature type="transmembrane region" description="Helical" evidence="1">
    <location>
        <begin position="284"/>
        <end position="305"/>
    </location>
</feature>
<dbReference type="Pfam" id="PF09991">
    <property type="entry name" value="DUF2232"/>
    <property type="match status" value="1"/>
</dbReference>
<feature type="transmembrane region" description="Helical" evidence="1">
    <location>
        <begin position="176"/>
        <end position="201"/>
    </location>
</feature>
<dbReference type="PANTHER" id="PTHR41324">
    <property type="entry name" value="MEMBRANE PROTEIN-RELATED"/>
    <property type="match status" value="1"/>
</dbReference>
<accession>A5CY79</accession>
<feature type="transmembrane region" description="Helical" evidence="1">
    <location>
        <begin position="105"/>
        <end position="126"/>
    </location>
</feature>
<dbReference type="HOGENOM" id="CLU_068641_2_0_9"/>
<dbReference type="eggNOG" id="COG4241">
    <property type="taxonomic scope" value="Bacteria"/>
</dbReference>
<keyword evidence="1" id="KW-1133">Transmembrane helix</keyword>
<name>A5CY79_PELTS</name>
<dbReference type="Proteomes" id="UP000006556">
    <property type="component" value="Chromosome"/>
</dbReference>
<gene>
    <name evidence="2" type="ordered locus">PTH_2888</name>
</gene>
<protein>
    <recommendedName>
        <fullName evidence="4">DUF2232 domain-containing protein</fullName>
    </recommendedName>
</protein>
<dbReference type="KEGG" id="pth:PTH_2888"/>
<feature type="transmembrane region" description="Helical" evidence="1">
    <location>
        <begin position="221"/>
        <end position="240"/>
    </location>
</feature>
<feature type="transmembrane region" description="Helical" evidence="1">
    <location>
        <begin position="62"/>
        <end position="93"/>
    </location>
</feature>
<keyword evidence="1" id="KW-0472">Membrane</keyword>
<feature type="transmembrane region" description="Helical" evidence="1">
    <location>
        <begin position="9"/>
        <end position="27"/>
    </location>
</feature>
<dbReference type="EMBL" id="AP009389">
    <property type="protein sequence ID" value="BAF61069.1"/>
    <property type="molecule type" value="Genomic_DNA"/>
</dbReference>
<reference evidence="3" key="1">
    <citation type="journal article" date="2008" name="Genome Res.">
        <title>The genome of Pelotomaculum thermopropionicum reveals niche-associated evolution in anaerobic microbiota.</title>
        <authorList>
            <person name="Kosaka T."/>
            <person name="Kato S."/>
            <person name="Shimoyama T."/>
            <person name="Ishii S."/>
            <person name="Abe T."/>
            <person name="Watanabe K."/>
        </authorList>
    </citation>
    <scope>NUCLEOTIDE SEQUENCE [LARGE SCALE GENOMIC DNA]</scope>
    <source>
        <strain evidence="3">DSM 13744 / JCM 10971 / SI</strain>
    </source>
</reference>
<keyword evidence="3" id="KW-1185">Reference proteome</keyword>
<dbReference type="AlphaFoldDB" id="A5CY79"/>
<dbReference type="STRING" id="370438.PTH_2888"/>
<evidence type="ECO:0000313" key="3">
    <source>
        <dbReference type="Proteomes" id="UP000006556"/>
    </source>
</evidence>
<feature type="transmembrane region" description="Helical" evidence="1">
    <location>
        <begin position="252"/>
        <end position="272"/>
    </location>
</feature>
<proteinExistence type="predicted"/>